<dbReference type="AlphaFoldDB" id="A0A562SF10"/>
<dbReference type="Gene3D" id="1.10.12.10">
    <property type="entry name" value="Lyase 2-enoyl-coa Hydratase, Chain A, domain 2"/>
    <property type="match status" value="1"/>
</dbReference>
<dbReference type="InterPro" id="IPR029045">
    <property type="entry name" value="ClpP/crotonase-like_dom_sf"/>
</dbReference>
<dbReference type="PANTHER" id="PTHR42964">
    <property type="entry name" value="ENOYL-COA HYDRATASE"/>
    <property type="match status" value="1"/>
</dbReference>
<comment type="caution">
    <text evidence="2">The sequence shown here is derived from an EMBL/GenBank/DDBJ whole genome shotgun (WGS) entry which is preliminary data.</text>
</comment>
<gene>
    <name evidence="2" type="ORF">JM93_04267</name>
</gene>
<dbReference type="CDD" id="cd06558">
    <property type="entry name" value="crotonase-like"/>
    <property type="match status" value="1"/>
</dbReference>
<dbReference type="Gene3D" id="3.90.226.10">
    <property type="entry name" value="2-enoyl-CoA Hydratase, Chain A, domain 1"/>
    <property type="match status" value="1"/>
</dbReference>
<organism evidence="2 3">
    <name type="scientific">Roseibium hamelinense</name>
    <dbReference type="NCBI Taxonomy" id="150831"/>
    <lineage>
        <taxon>Bacteria</taxon>
        <taxon>Pseudomonadati</taxon>
        <taxon>Pseudomonadota</taxon>
        <taxon>Alphaproteobacteria</taxon>
        <taxon>Hyphomicrobiales</taxon>
        <taxon>Stappiaceae</taxon>
        <taxon>Roseibium</taxon>
    </lineage>
</organism>
<dbReference type="SUPFAM" id="SSF52096">
    <property type="entry name" value="ClpP/crotonase"/>
    <property type="match status" value="1"/>
</dbReference>
<proteinExistence type="inferred from homology"/>
<sequence length="270" mass="28897">MTFETIHLAVDKRGVAALTLNRPDKHNAMSAQMIEELTAAASFLAEDASVRVVILTGSGKSFCAGGDLGWMREQFVADRATRMHEARKLAMMLKTLNELPKPLIGKVQGQAFGGGVGLLSVCDTVVAVDTAKFGLTEVRLGLIPATISPYVLARMGEGKARRVFMSARVFDAAEARNLDLVARVVRAEELDGAVEAETEPYFAASPAAVAASKRLARSLGPQISNEVIDSTIEQLANAWETADAKEGVSAFFEKRTPAWTESANASQQVT</sequence>
<reference evidence="2 3" key="1">
    <citation type="submission" date="2019-07" db="EMBL/GenBank/DDBJ databases">
        <title>Genomic Encyclopedia of Archaeal and Bacterial Type Strains, Phase II (KMG-II): from individual species to whole genera.</title>
        <authorList>
            <person name="Goeker M."/>
        </authorList>
    </citation>
    <scope>NUCLEOTIDE SEQUENCE [LARGE SCALE GENOMIC DNA]</scope>
    <source>
        <strain evidence="2 3">ATCC BAA-252</strain>
    </source>
</reference>
<dbReference type="InterPro" id="IPR014748">
    <property type="entry name" value="Enoyl-CoA_hydra_C"/>
</dbReference>
<protein>
    <submittedName>
        <fullName evidence="2">Methylglutaconyl-CoA hydratase</fullName>
    </submittedName>
</protein>
<evidence type="ECO:0000313" key="2">
    <source>
        <dbReference type="EMBL" id="TWI79919.1"/>
    </source>
</evidence>
<dbReference type="NCBIfam" id="NF005675">
    <property type="entry name" value="PRK07468.1"/>
    <property type="match status" value="1"/>
</dbReference>
<evidence type="ECO:0000313" key="3">
    <source>
        <dbReference type="Proteomes" id="UP000320593"/>
    </source>
</evidence>
<dbReference type="InterPro" id="IPR001753">
    <property type="entry name" value="Enoyl-CoA_hydra/iso"/>
</dbReference>
<dbReference type="GO" id="GO:0003824">
    <property type="term" value="F:catalytic activity"/>
    <property type="evidence" value="ECO:0007669"/>
    <property type="project" value="UniProtKB-ARBA"/>
</dbReference>
<keyword evidence="3" id="KW-1185">Reference proteome</keyword>
<comment type="similarity">
    <text evidence="1">Belongs to the enoyl-CoA hydratase/isomerase family.</text>
</comment>
<dbReference type="PANTHER" id="PTHR42964:SF1">
    <property type="entry name" value="POLYKETIDE BIOSYNTHESIS ENOYL-COA HYDRATASE PKSH-RELATED"/>
    <property type="match status" value="1"/>
</dbReference>
<dbReference type="RefSeq" id="WP_145347463.1">
    <property type="nucleotide sequence ID" value="NZ_SMLY01000064.1"/>
</dbReference>
<name>A0A562SF10_9HYPH</name>
<dbReference type="Proteomes" id="UP000320593">
    <property type="component" value="Unassembled WGS sequence"/>
</dbReference>
<dbReference type="OrthoDB" id="9795613at2"/>
<dbReference type="Pfam" id="PF00378">
    <property type="entry name" value="ECH_1"/>
    <property type="match status" value="1"/>
</dbReference>
<accession>A0A562SF10</accession>
<evidence type="ECO:0000256" key="1">
    <source>
        <dbReference type="ARBA" id="ARBA00005254"/>
    </source>
</evidence>
<dbReference type="GO" id="GO:0008300">
    <property type="term" value="P:isoprenoid catabolic process"/>
    <property type="evidence" value="ECO:0007669"/>
    <property type="project" value="TreeGrafter"/>
</dbReference>
<dbReference type="EMBL" id="VLLF01000013">
    <property type="protein sequence ID" value="TWI79919.1"/>
    <property type="molecule type" value="Genomic_DNA"/>
</dbReference>
<dbReference type="InterPro" id="IPR051683">
    <property type="entry name" value="Enoyl-CoA_Hydratase/Isomerase"/>
</dbReference>